<dbReference type="EMBL" id="QXFT01000791">
    <property type="protein sequence ID" value="KAE9335716.1"/>
    <property type="molecule type" value="Genomic_DNA"/>
</dbReference>
<evidence type="ECO:0000313" key="1">
    <source>
        <dbReference type="EMBL" id="KAE9020188.1"/>
    </source>
</evidence>
<dbReference type="OrthoDB" id="10268857at2759"/>
<comment type="caution">
    <text evidence="1">The sequence shown here is derived from an EMBL/GenBank/DDBJ whole genome shotgun (WGS) entry which is preliminary data.</text>
</comment>
<organism evidence="1 6">
    <name type="scientific">Phytophthora rubi</name>
    <dbReference type="NCBI Taxonomy" id="129364"/>
    <lineage>
        <taxon>Eukaryota</taxon>
        <taxon>Sar</taxon>
        <taxon>Stramenopiles</taxon>
        <taxon>Oomycota</taxon>
        <taxon>Peronosporomycetes</taxon>
        <taxon>Peronosporales</taxon>
        <taxon>Peronosporaceae</taxon>
        <taxon>Phytophthora</taxon>
    </lineage>
</organism>
<name>A0A6A3LPT2_9STRA</name>
<dbReference type="Proteomes" id="UP000435112">
    <property type="component" value="Unassembled WGS sequence"/>
</dbReference>
<sequence>MRQNRVFLLFCGVGGRMRCSTTIDARATIWSHVFNSSHETYRENTNQNTGIFE</sequence>
<reference evidence="4 6" key="1">
    <citation type="submission" date="2018-09" db="EMBL/GenBank/DDBJ databases">
        <title>Genomic investigation of the strawberry pathogen Phytophthora fragariae indicates pathogenicity is determined by transcriptional variation in three key races.</title>
        <authorList>
            <person name="Adams T.M."/>
            <person name="Armitage A.D."/>
            <person name="Sobczyk M.K."/>
            <person name="Bates H.J."/>
            <person name="Dunwell J.M."/>
            <person name="Nellist C.F."/>
            <person name="Harrison R.J."/>
        </authorList>
    </citation>
    <scope>NUCLEOTIDE SEQUENCE [LARGE SCALE GENOMIC DNA]</scope>
    <source>
        <strain evidence="2 4">SCRP249</strain>
        <strain evidence="1 6">SCRP324</strain>
        <strain evidence="3 5">SCRP333</strain>
    </source>
</reference>
<proteinExistence type="predicted"/>
<gene>
    <name evidence="2" type="ORF">PR001_g6735</name>
    <name evidence="1" type="ORF">PR002_g12597</name>
    <name evidence="3" type="ORF">PR003_g12875</name>
</gene>
<dbReference type="AlphaFoldDB" id="A0A6A3LPT2"/>
<dbReference type="Proteomes" id="UP000434957">
    <property type="component" value="Unassembled WGS sequence"/>
</dbReference>
<keyword evidence="5" id="KW-1185">Reference proteome</keyword>
<evidence type="ECO:0000313" key="6">
    <source>
        <dbReference type="Proteomes" id="UP000435112"/>
    </source>
</evidence>
<accession>A0A6A3LPT2</accession>
<dbReference type="Proteomes" id="UP000429607">
    <property type="component" value="Unassembled WGS sequence"/>
</dbReference>
<dbReference type="EMBL" id="QXFV01000321">
    <property type="protein sequence ID" value="KAE9041171.1"/>
    <property type="molecule type" value="Genomic_DNA"/>
</dbReference>
<protein>
    <submittedName>
        <fullName evidence="1">Uncharacterized protein</fullName>
    </submittedName>
</protein>
<evidence type="ECO:0000313" key="4">
    <source>
        <dbReference type="Proteomes" id="UP000429607"/>
    </source>
</evidence>
<evidence type="ECO:0000313" key="2">
    <source>
        <dbReference type="EMBL" id="KAE9041171.1"/>
    </source>
</evidence>
<evidence type="ECO:0000313" key="5">
    <source>
        <dbReference type="Proteomes" id="UP000434957"/>
    </source>
</evidence>
<dbReference type="EMBL" id="QXFU01000799">
    <property type="protein sequence ID" value="KAE9020188.1"/>
    <property type="molecule type" value="Genomic_DNA"/>
</dbReference>
<evidence type="ECO:0000313" key="3">
    <source>
        <dbReference type="EMBL" id="KAE9335716.1"/>
    </source>
</evidence>